<protein>
    <submittedName>
        <fullName evidence="2">Uncharacterized protein</fullName>
    </submittedName>
</protein>
<organism evidence="2 3">
    <name type="scientific">Karstenula rhodostoma CBS 690.94</name>
    <dbReference type="NCBI Taxonomy" id="1392251"/>
    <lineage>
        <taxon>Eukaryota</taxon>
        <taxon>Fungi</taxon>
        <taxon>Dikarya</taxon>
        <taxon>Ascomycota</taxon>
        <taxon>Pezizomycotina</taxon>
        <taxon>Dothideomycetes</taxon>
        <taxon>Pleosporomycetidae</taxon>
        <taxon>Pleosporales</taxon>
        <taxon>Massarineae</taxon>
        <taxon>Didymosphaeriaceae</taxon>
        <taxon>Karstenula</taxon>
    </lineage>
</organism>
<accession>A0A9P4U7R0</accession>
<proteinExistence type="predicted"/>
<dbReference type="EMBL" id="MU001507">
    <property type="protein sequence ID" value="KAF2440390.1"/>
    <property type="molecule type" value="Genomic_DNA"/>
</dbReference>
<dbReference type="AlphaFoldDB" id="A0A9P4U7R0"/>
<evidence type="ECO:0000313" key="3">
    <source>
        <dbReference type="Proteomes" id="UP000799764"/>
    </source>
</evidence>
<reference evidence="2" key="1">
    <citation type="journal article" date="2020" name="Stud. Mycol.">
        <title>101 Dothideomycetes genomes: a test case for predicting lifestyles and emergence of pathogens.</title>
        <authorList>
            <person name="Haridas S."/>
            <person name="Albert R."/>
            <person name="Binder M."/>
            <person name="Bloem J."/>
            <person name="Labutti K."/>
            <person name="Salamov A."/>
            <person name="Andreopoulos B."/>
            <person name="Baker S."/>
            <person name="Barry K."/>
            <person name="Bills G."/>
            <person name="Bluhm B."/>
            <person name="Cannon C."/>
            <person name="Castanera R."/>
            <person name="Culley D."/>
            <person name="Daum C."/>
            <person name="Ezra D."/>
            <person name="Gonzalez J."/>
            <person name="Henrissat B."/>
            <person name="Kuo A."/>
            <person name="Liang C."/>
            <person name="Lipzen A."/>
            <person name="Lutzoni F."/>
            <person name="Magnuson J."/>
            <person name="Mondo S."/>
            <person name="Nolan M."/>
            <person name="Ohm R."/>
            <person name="Pangilinan J."/>
            <person name="Park H.-J."/>
            <person name="Ramirez L."/>
            <person name="Alfaro M."/>
            <person name="Sun H."/>
            <person name="Tritt A."/>
            <person name="Yoshinaga Y."/>
            <person name="Zwiers L.-H."/>
            <person name="Turgeon B."/>
            <person name="Goodwin S."/>
            <person name="Spatafora J."/>
            <person name="Crous P."/>
            <person name="Grigoriev I."/>
        </authorList>
    </citation>
    <scope>NUCLEOTIDE SEQUENCE</scope>
    <source>
        <strain evidence="2">CBS 690.94</strain>
    </source>
</reference>
<comment type="caution">
    <text evidence="2">The sequence shown here is derived from an EMBL/GenBank/DDBJ whole genome shotgun (WGS) entry which is preliminary data.</text>
</comment>
<feature type="signal peptide" evidence="1">
    <location>
        <begin position="1"/>
        <end position="22"/>
    </location>
</feature>
<keyword evidence="3" id="KW-1185">Reference proteome</keyword>
<evidence type="ECO:0000313" key="2">
    <source>
        <dbReference type="EMBL" id="KAF2440390.1"/>
    </source>
</evidence>
<keyword evidence="1" id="KW-0732">Signal</keyword>
<name>A0A9P4U7R0_9PLEO</name>
<feature type="chain" id="PRO_5040198035" evidence="1">
    <location>
        <begin position="23"/>
        <end position="225"/>
    </location>
</feature>
<gene>
    <name evidence="2" type="ORF">P171DRAFT_524452</name>
</gene>
<sequence length="225" mass="25586">MLFEASRSLLFLIAATSGRALAELNTSEPIRPCPGPAASIIQYYYTYKHACDRLVKEIQDNNGLPPCLATATAHYWTSFIDMGNGTYMDQYVPYTFAIEGAAACQENANTTKSYCDSAFGRLNWEGHEPARKAGELCEATQPPLPRPSELLLHYRYEFKGSVYRVTPGKPEYNDWRTRIAEELRYPESVYNLTLKESGNERLVFWTADAPRPKTNISRRSTRLHR</sequence>
<evidence type="ECO:0000256" key="1">
    <source>
        <dbReference type="SAM" id="SignalP"/>
    </source>
</evidence>
<dbReference type="Proteomes" id="UP000799764">
    <property type="component" value="Unassembled WGS sequence"/>
</dbReference>